<keyword evidence="6" id="KW-1133">Transmembrane helix</keyword>
<dbReference type="SUPFAM" id="SSF47954">
    <property type="entry name" value="Cyclin-like"/>
    <property type="match status" value="2"/>
</dbReference>
<evidence type="ECO:0000256" key="5">
    <source>
        <dbReference type="SAM" id="MobiDB-lite"/>
    </source>
</evidence>
<keyword evidence="6" id="KW-0472">Membrane</keyword>
<keyword evidence="9" id="KW-1185">Reference proteome</keyword>
<feature type="domain" description="Cyclin-like" evidence="7">
    <location>
        <begin position="420"/>
        <end position="507"/>
    </location>
</feature>
<reference evidence="8 9" key="1">
    <citation type="journal article" date="2021" name="bioRxiv">
        <title>The Gossypium anomalum genome as a resource for cotton improvement and evolutionary analysis of hybrid incompatibility.</title>
        <authorList>
            <person name="Grover C.E."/>
            <person name="Yuan D."/>
            <person name="Arick M.A."/>
            <person name="Miller E.R."/>
            <person name="Hu G."/>
            <person name="Peterson D.G."/>
            <person name="Wendel J.F."/>
            <person name="Udall J.A."/>
        </authorList>
    </citation>
    <scope>NUCLEOTIDE SEQUENCE [LARGE SCALE GENOMIC DNA]</scope>
    <source>
        <strain evidence="8">JFW-Udall</strain>
        <tissue evidence="8">Leaf</tissue>
    </source>
</reference>
<keyword evidence="1" id="KW-0132">Cell division</keyword>
<feature type="region of interest" description="Disordered" evidence="5">
    <location>
        <begin position="123"/>
        <end position="144"/>
    </location>
</feature>
<comment type="similarity">
    <text evidence="4">Belongs to the cyclin family.</text>
</comment>
<keyword evidence="2 4" id="KW-0195">Cyclin</keyword>
<gene>
    <name evidence="8" type="ORF">CXB51_032374</name>
</gene>
<evidence type="ECO:0000313" key="9">
    <source>
        <dbReference type="Proteomes" id="UP000701853"/>
    </source>
</evidence>
<dbReference type="InterPro" id="IPR036915">
    <property type="entry name" value="Cyclin-like_sf"/>
</dbReference>
<sequence>MKLNIKSTKNQKIMEPEALPLAATSSIFIIKKLRSKRPRRGRSQIAPFVIQNQTIDLSVDSGSCSNFDVIDVSCDSCSVSNQKKRKFAEIKGGCVAKAKKNLGNEGIGESKFRRITRSYYKKEREAKGHEQAADVSESSCVESNSGTDFLAFGKRSSKLRKPSQDLEKTEKNDAVSASLGAATQSDISGVELIPHEISKLSSENKENDLVSVTSGFEYSSTSNLDTAIKENVKDVVDANFTVSNSESVVDQKPKSFSGLDSSHLACNEQFSLEEVVLVSDYSSSHETVFSELQSDFFPETSDLDFSDYTPVLSYDSGSQFSEKSTNDSPTSATYSLFLEFKQQFSRSSSRLDPKFTSHAEDERQLNSTLARFENEEDEESYKRLRDRERRQVYLHDYAEEYRFMTDYGDLILQQRSFMIRWIVEQSTAKEFQQETIFLGVCLLDRFLSKGFFRNKRSLQIVGIACLALATRIEENQPYNSVRQRNIYIGTNKYSRNEVVAMEWLVMEVLNFQCFLPTIYNFLWYTSFYYYFVLMKDPRQHYTSAEPRFYLQQIILRFYLKAAKADADVEKRAKYLAVLALSDHEQLRYWPSTVAAGVVIMASMDSNQHGLYHQVIEIHMRTKDNDLPECMKSLDWLVQYVR</sequence>
<proteinExistence type="inferred from homology"/>
<evidence type="ECO:0000256" key="3">
    <source>
        <dbReference type="ARBA" id="ARBA00023306"/>
    </source>
</evidence>
<dbReference type="InterPro" id="IPR013763">
    <property type="entry name" value="Cyclin-like_dom"/>
</dbReference>
<feature type="region of interest" description="Disordered" evidence="5">
    <location>
        <begin position="160"/>
        <end position="179"/>
    </location>
</feature>
<dbReference type="InterPro" id="IPR006671">
    <property type="entry name" value="Cyclin_N"/>
</dbReference>
<organism evidence="8 9">
    <name type="scientific">Gossypium anomalum</name>
    <dbReference type="NCBI Taxonomy" id="47600"/>
    <lineage>
        <taxon>Eukaryota</taxon>
        <taxon>Viridiplantae</taxon>
        <taxon>Streptophyta</taxon>
        <taxon>Embryophyta</taxon>
        <taxon>Tracheophyta</taxon>
        <taxon>Spermatophyta</taxon>
        <taxon>Magnoliopsida</taxon>
        <taxon>eudicotyledons</taxon>
        <taxon>Gunneridae</taxon>
        <taxon>Pentapetalae</taxon>
        <taxon>rosids</taxon>
        <taxon>malvids</taxon>
        <taxon>Malvales</taxon>
        <taxon>Malvaceae</taxon>
        <taxon>Malvoideae</taxon>
        <taxon>Gossypium</taxon>
    </lineage>
</organism>
<name>A0A8J6CMC1_9ROSI</name>
<dbReference type="Gene3D" id="1.10.472.10">
    <property type="entry name" value="Cyclin-like"/>
    <property type="match status" value="3"/>
</dbReference>
<dbReference type="Proteomes" id="UP000701853">
    <property type="component" value="Chromosome 12"/>
</dbReference>
<keyword evidence="6" id="KW-0812">Transmembrane</keyword>
<comment type="caution">
    <text evidence="8">The sequence shown here is derived from an EMBL/GenBank/DDBJ whole genome shotgun (WGS) entry which is preliminary data.</text>
</comment>
<keyword evidence="3" id="KW-0131">Cell cycle</keyword>
<dbReference type="Pfam" id="PF02984">
    <property type="entry name" value="Cyclin_C"/>
    <property type="match status" value="1"/>
</dbReference>
<feature type="compositionally biased region" description="Basic and acidic residues" evidence="5">
    <location>
        <begin position="123"/>
        <end position="132"/>
    </location>
</feature>
<evidence type="ECO:0000256" key="4">
    <source>
        <dbReference type="RuleBase" id="RU000383"/>
    </source>
</evidence>
<feature type="compositionally biased region" description="Basic and acidic residues" evidence="5">
    <location>
        <begin position="162"/>
        <end position="173"/>
    </location>
</feature>
<protein>
    <recommendedName>
        <fullName evidence="7">Cyclin-like domain-containing protein</fullName>
    </recommendedName>
</protein>
<accession>A0A8J6CMC1</accession>
<dbReference type="InterPro" id="IPR004367">
    <property type="entry name" value="Cyclin_C-dom"/>
</dbReference>
<dbReference type="GO" id="GO:0051301">
    <property type="term" value="P:cell division"/>
    <property type="evidence" value="ECO:0007669"/>
    <property type="project" value="UniProtKB-KW"/>
</dbReference>
<dbReference type="SMART" id="SM00385">
    <property type="entry name" value="CYCLIN"/>
    <property type="match status" value="1"/>
</dbReference>
<dbReference type="Pfam" id="PF00134">
    <property type="entry name" value="Cyclin_N"/>
    <property type="match status" value="1"/>
</dbReference>
<dbReference type="InterPro" id="IPR048258">
    <property type="entry name" value="Cyclins_cyclin-box"/>
</dbReference>
<dbReference type="PROSITE" id="PS00292">
    <property type="entry name" value="CYCLINS"/>
    <property type="match status" value="1"/>
</dbReference>
<evidence type="ECO:0000256" key="2">
    <source>
        <dbReference type="ARBA" id="ARBA00023127"/>
    </source>
</evidence>
<dbReference type="OrthoDB" id="5590282at2759"/>
<evidence type="ECO:0000256" key="1">
    <source>
        <dbReference type="ARBA" id="ARBA00022618"/>
    </source>
</evidence>
<dbReference type="EMBL" id="JAHUZN010000012">
    <property type="protein sequence ID" value="KAG8475565.1"/>
    <property type="molecule type" value="Genomic_DNA"/>
</dbReference>
<feature type="transmembrane region" description="Helical" evidence="6">
    <location>
        <begin position="514"/>
        <end position="533"/>
    </location>
</feature>
<dbReference type="PANTHER" id="PTHR10177">
    <property type="entry name" value="CYCLINS"/>
    <property type="match status" value="1"/>
</dbReference>
<dbReference type="InterPro" id="IPR039361">
    <property type="entry name" value="Cyclin"/>
</dbReference>
<evidence type="ECO:0000256" key="6">
    <source>
        <dbReference type="SAM" id="Phobius"/>
    </source>
</evidence>
<evidence type="ECO:0000313" key="8">
    <source>
        <dbReference type="EMBL" id="KAG8475565.1"/>
    </source>
</evidence>
<evidence type="ECO:0000259" key="7">
    <source>
        <dbReference type="SMART" id="SM00385"/>
    </source>
</evidence>
<dbReference type="AlphaFoldDB" id="A0A8J6CMC1"/>